<dbReference type="InterPro" id="IPR018060">
    <property type="entry name" value="HTH_AraC"/>
</dbReference>
<accession>A0ABX2TM54</accession>
<dbReference type="PANTHER" id="PTHR47893:SF1">
    <property type="entry name" value="REGULATORY PROTEIN PCHR"/>
    <property type="match status" value="1"/>
</dbReference>
<proteinExistence type="predicted"/>
<dbReference type="SMART" id="SM00342">
    <property type="entry name" value="HTH_ARAC"/>
    <property type="match status" value="1"/>
</dbReference>
<evidence type="ECO:0000313" key="5">
    <source>
        <dbReference type="EMBL" id="NYZ24382.1"/>
    </source>
</evidence>
<keyword evidence="2" id="KW-0238">DNA-binding</keyword>
<dbReference type="PROSITE" id="PS00041">
    <property type="entry name" value="HTH_ARAC_FAMILY_1"/>
    <property type="match status" value="1"/>
</dbReference>
<dbReference type="InterPro" id="IPR018062">
    <property type="entry name" value="HTH_AraC-typ_CS"/>
</dbReference>
<comment type="caution">
    <text evidence="5">The sequence shown here is derived from an EMBL/GenBank/DDBJ whole genome shotgun (WGS) entry which is preliminary data.</text>
</comment>
<dbReference type="Proteomes" id="UP000584642">
    <property type="component" value="Unassembled WGS sequence"/>
</dbReference>
<keyword evidence="1" id="KW-0805">Transcription regulation</keyword>
<gene>
    <name evidence="5" type="ORF">HND93_32155</name>
</gene>
<evidence type="ECO:0000256" key="2">
    <source>
        <dbReference type="ARBA" id="ARBA00023125"/>
    </source>
</evidence>
<name>A0ABX2TM54_9PROT</name>
<reference evidence="5 6" key="1">
    <citation type="submission" date="2020-05" db="EMBL/GenBank/DDBJ databases">
        <title>Azospirillum oleiclasticum sp. nov, a nitrogen-fixing and heavy crude oil-emulsifying bacterium isolated from the crude oil of Yumen Oilfield.</title>
        <authorList>
            <person name="Wu D."/>
            <person name="Cai M."/>
            <person name="Zhang X."/>
        </authorList>
    </citation>
    <scope>NUCLEOTIDE SEQUENCE [LARGE SCALE GENOMIC DNA]</scope>
    <source>
        <strain evidence="5 6">ROY-1-1-2</strain>
    </source>
</reference>
<keyword evidence="3" id="KW-0804">Transcription</keyword>
<protein>
    <submittedName>
        <fullName evidence="5">Helix-turn-helix transcriptional regulator</fullName>
    </submittedName>
</protein>
<organism evidence="5 6">
    <name type="scientific">Azospirillum oleiclasticum</name>
    <dbReference type="NCBI Taxonomy" id="2735135"/>
    <lineage>
        <taxon>Bacteria</taxon>
        <taxon>Pseudomonadati</taxon>
        <taxon>Pseudomonadota</taxon>
        <taxon>Alphaproteobacteria</taxon>
        <taxon>Rhodospirillales</taxon>
        <taxon>Azospirillaceae</taxon>
        <taxon>Azospirillum</taxon>
    </lineage>
</organism>
<keyword evidence="6" id="KW-1185">Reference proteome</keyword>
<dbReference type="PROSITE" id="PS01124">
    <property type="entry name" value="HTH_ARAC_FAMILY_2"/>
    <property type="match status" value="1"/>
</dbReference>
<evidence type="ECO:0000256" key="1">
    <source>
        <dbReference type="ARBA" id="ARBA00023015"/>
    </source>
</evidence>
<dbReference type="Gene3D" id="1.10.10.60">
    <property type="entry name" value="Homeodomain-like"/>
    <property type="match status" value="1"/>
</dbReference>
<dbReference type="EMBL" id="JABFDB010000039">
    <property type="protein sequence ID" value="NYZ24382.1"/>
    <property type="molecule type" value="Genomic_DNA"/>
</dbReference>
<dbReference type="InterPro" id="IPR009057">
    <property type="entry name" value="Homeodomain-like_sf"/>
</dbReference>
<feature type="domain" description="HTH araC/xylS-type" evidence="4">
    <location>
        <begin position="209"/>
        <end position="306"/>
    </location>
</feature>
<dbReference type="RefSeq" id="WP_180286151.1">
    <property type="nucleotide sequence ID" value="NZ_JABFDB010000039.1"/>
</dbReference>
<evidence type="ECO:0000313" key="6">
    <source>
        <dbReference type="Proteomes" id="UP000584642"/>
    </source>
</evidence>
<dbReference type="PANTHER" id="PTHR47893">
    <property type="entry name" value="REGULATORY PROTEIN PCHR"/>
    <property type="match status" value="1"/>
</dbReference>
<sequence>MTIGRISGEGERTVEIIHAAGLSIFMNTQTVRRGLEWSSVIGPGFWFGTMLKGRVAIDRAARGESVWRAGTFSRFHSERPVESRHMALEDGEVSGVFVRIAPEHAESIVGAEGLGAFASPGRETGEAPADATAGGDRKTAVLVQALAWQMFGCPLRGASRRCYLAGKALEIVAHMVGSREEEPAAAPVTGSGRNSPARSWTPQDIERLHHARDLLLARLESPPTVPDLALAVGINTRKLGQGFVELFGEPVYGFVKSRRLEGARLMLEAGETSVARVAYAFGYQPAHFATEFRKRFGVSPAILTGRRASVTGPEMGAPNPE</sequence>
<dbReference type="SUPFAM" id="SSF46689">
    <property type="entry name" value="Homeodomain-like"/>
    <property type="match status" value="2"/>
</dbReference>
<dbReference type="Pfam" id="PF12833">
    <property type="entry name" value="HTH_18"/>
    <property type="match status" value="1"/>
</dbReference>
<evidence type="ECO:0000256" key="3">
    <source>
        <dbReference type="ARBA" id="ARBA00023163"/>
    </source>
</evidence>
<dbReference type="InterPro" id="IPR053142">
    <property type="entry name" value="PchR_regulatory_protein"/>
</dbReference>
<evidence type="ECO:0000259" key="4">
    <source>
        <dbReference type="PROSITE" id="PS01124"/>
    </source>
</evidence>